<dbReference type="SUPFAM" id="SSF63737">
    <property type="entry name" value="Leukotriene A4 hydrolase N-terminal domain"/>
    <property type="match status" value="1"/>
</dbReference>
<comment type="cofactor">
    <cofactor evidence="2">
        <name>Zn(2+)</name>
        <dbReference type="ChEBI" id="CHEBI:29105"/>
    </cofactor>
</comment>
<dbReference type="SUPFAM" id="SSF55486">
    <property type="entry name" value="Metalloproteases ('zincins'), catalytic domain"/>
    <property type="match status" value="1"/>
</dbReference>
<dbReference type="Pfam" id="PF11838">
    <property type="entry name" value="ERAP1_C"/>
    <property type="match status" value="1"/>
</dbReference>
<evidence type="ECO:0000256" key="12">
    <source>
        <dbReference type="SAM" id="SignalP"/>
    </source>
</evidence>
<keyword evidence="9" id="KW-0378">Hydrolase</keyword>
<feature type="domain" description="Aminopeptidase N-like N-terminal" evidence="15">
    <location>
        <begin position="51"/>
        <end position="219"/>
    </location>
</feature>
<dbReference type="EMBL" id="BMPZ01000003">
    <property type="protein sequence ID" value="GGI77603.1"/>
    <property type="molecule type" value="Genomic_DNA"/>
</dbReference>
<evidence type="ECO:0000313" key="17">
    <source>
        <dbReference type="Proteomes" id="UP000613743"/>
    </source>
</evidence>
<evidence type="ECO:0000256" key="4">
    <source>
        <dbReference type="ARBA" id="ARBA00012564"/>
    </source>
</evidence>
<feature type="domain" description="ERAP1-like C-terminal" evidence="14">
    <location>
        <begin position="553"/>
        <end position="854"/>
    </location>
</feature>
<dbReference type="RefSeq" id="WP_188919244.1">
    <property type="nucleotide sequence ID" value="NZ_BMPZ01000003.1"/>
</dbReference>
<dbReference type="FunFam" id="1.10.390.10:FF:000006">
    <property type="entry name" value="Puromycin-sensitive aminopeptidase"/>
    <property type="match status" value="1"/>
</dbReference>
<name>A0A917JML8_9GAMM</name>
<dbReference type="PANTHER" id="PTHR11533:SF174">
    <property type="entry name" value="PUROMYCIN-SENSITIVE AMINOPEPTIDASE-RELATED"/>
    <property type="match status" value="1"/>
</dbReference>
<dbReference type="CDD" id="cd09602">
    <property type="entry name" value="M1_APN"/>
    <property type="match status" value="1"/>
</dbReference>
<reference evidence="16" key="1">
    <citation type="journal article" date="2014" name="Int. J. Syst. Evol. Microbiol.">
        <title>Complete genome sequence of Corynebacterium casei LMG S-19264T (=DSM 44701T), isolated from a smear-ripened cheese.</title>
        <authorList>
            <consortium name="US DOE Joint Genome Institute (JGI-PGF)"/>
            <person name="Walter F."/>
            <person name="Albersmeier A."/>
            <person name="Kalinowski J."/>
            <person name="Ruckert C."/>
        </authorList>
    </citation>
    <scope>NUCLEOTIDE SEQUENCE</scope>
    <source>
        <strain evidence="16">JCM 30804</strain>
    </source>
</reference>
<evidence type="ECO:0000256" key="2">
    <source>
        <dbReference type="ARBA" id="ARBA00001947"/>
    </source>
</evidence>
<keyword evidence="6 16" id="KW-0031">Aminopeptidase</keyword>
<dbReference type="FunFam" id="2.60.40.1730:FF:000010">
    <property type="entry name" value="Putative aminopeptidase N"/>
    <property type="match status" value="1"/>
</dbReference>
<dbReference type="AlphaFoldDB" id="A0A917JML8"/>
<comment type="caution">
    <text evidence="16">The sequence shown here is derived from an EMBL/GenBank/DDBJ whole genome shotgun (WGS) entry which is preliminary data.</text>
</comment>
<keyword evidence="12" id="KW-0732">Signal</keyword>
<accession>A0A917JML8</accession>
<dbReference type="GO" id="GO:0006508">
    <property type="term" value="P:proteolysis"/>
    <property type="evidence" value="ECO:0007669"/>
    <property type="project" value="UniProtKB-KW"/>
</dbReference>
<protein>
    <recommendedName>
        <fullName evidence="5">Aminopeptidase N</fullName>
        <ecNumber evidence="4">3.4.11.2</ecNumber>
    </recommendedName>
</protein>
<evidence type="ECO:0000256" key="11">
    <source>
        <dbReference type="ARBA" id="ARBA00023049"/>
    </source>
</evidence>
<dbReference type="InterPro" id="IPR050344">
    <property type="entry name" value="Peptidase_M1_aminopeptidases"/>
</dbReference>
<evidence type="ECO:0000256" key="7">
    <source>
        <dbReference type="ARBA" id="ARBA00022670"/>
    </source>
</evidence>
<dbReference type="InterPro" id="IPR027268">
    <property type="entry name" value="Peptidase_M4/M1_CTD_sf"/>
</dbReference>
<sequence>MGWFRSIIITFICLYLAACTSTTTPFSRDDSQYITQQQAHHRASRVSNVQYFIQLTADGSEHFRSKNKIEFDLADTQSPLSIDIHQAQIDSLKINGHWLYPKYNGSYLKINPKMLVTGHNTIEVSFTREHSTNGEGWHRFKDPIDQQVYLYSHFEPAAAQQVFALFDQPDIKAKFQLSVTVPKTWQVVSATREISITPSVNNPQMNTWQFPATKTLSPYNFSVHAGPYQVWQDGSGKYPLRLFARQSVAKQVTPETWFSYTQRGLTFFEDYFGIDYPFQKYDQLLVPEFLYGAMENAAAITFSEQRFLPHGPATQEQLQRTASVIMHEMAHQWFGNLVTMKWWNGLWLNESFASFMGILATAEATEFTHAWRTFYSKGKRKAYLLDSRVTTHPIETPVPSTKNAFDNIDAITYAKGSAVLAQLNHFIGTEVFRQGVHNYLKKFSYQNAELNDFINSLGEAAKRDLSGWSQDWLYQAGVNTVSVEWQCRNQQIAALKLVQTAPDQIMPLREQSIQLALFKEGRREMHLSNLVAVSYADEVTEVPSLIGTPCPDLIYPNYQDWGYLKVALDKKSFTTAQRNLSKFKDPLLRSMLWLSLWDSVEAGELTLQQYLGSIFVNAPQETDATILKQITQRMLNAKDLLAYMQPSQRNYANKAVKGMQQMSLRKVMESWQSPPIQRLWFETYIALASNMDSLHHLKQLLVGELQIAGLSIDQSLRWKIIKQLNRYATLSSRQLLRQEKERDPSNQGRQQAIAADVLRPEAKNKRDWFNRVQQNSLPFADARIVMAHLYPAEQRLLSKATTEQRLNDWLQLDATNGPVFMRAYSQHLVPKHCNHANIQAINQQLEKQTPQQALSVLSHRALLEAKQDDEICVSIKQNMHFTK</sequence>
<dbReference type="GO" id="GO:0005737">
    <property type="term" value="C:cytoplasm"/>
    <property type="evidence" value="ECO:0007669"/>
    <property type="project" value="TreeGrafter"/>
</dbReference>
<feature type="signal peptide" evidence="12">
    <location>
        <begin position="1"/>
        <end position="17"/>
    </location>
</feature>
<dbReference type="GO" id="GO:0005615">
    <property type="term" value="C:extracellular space"/>
    <property type="evidence" value="ECO:0007669"/>
    <property type="project" value="TreeGrafter"/>
</dbReference>
<dbReference type="InterPro" id="IPR012778">
    <property type="entry name" value="Pept_M1_aminopeptidase"/>
</dbReference>
<dbReference type="Proteomes" id="UP000613743">
    <property type="component" value="Unassembled WGS sequence"/>
</dbReference>
<evidence type="ECO:0000256" key="3">
    <source>
        <dbReference type="ARBA" id="ARBA00010136"/>
    </source>
</evidence>
<feature type="domain" description="Peptidase M1 membrane alanine aminopeptidase" evidence="13">
    <location>
        <begin position="260"/>
        <end position="472"/>
    </location>
</feature>
<dbReference type="Gene3D" id="1.10.390.10">
    <property type="entry name" value="Neutral Protease Domain 2"/>
    <property type="match status" value="1"/>
</dbReference>
<reference evidence="16" key="2">
    <citation type="submission" date="2020-09" db="EMBL/GenBank/DDBJ databases">
        <authorList>
            <person name="Sun Q."/>
            <person name="Ohkuma M."/>
        </authorList>
    </citation>
    <scope>NUCLEOTIDE SEQUENCE</scope>
    <source>
        <strain evidence="16">JCM 30804</strain>
    </source>
</reference>
<evidence type="ECO:0000259" key="15">
    <source>
        <dbReference type="Pfam" id="PF17900"/>
    </source>
</evidence>
<proteinExistence type="inferred from homology"/>
<dbReference type="InterPro" id="IPR014782">
    <property type="entry name" value="Peptidase_M1_dom"/>
</dbReference>
<keyword evidence="17" id="KW-1185">Reference proteome</keyword>
<dbReference type="GO" id="GO:0070006">
    <property type="term" value="F:metalloaminopeptidase activity"/>
    <property type="evidence" value="ECO:0007669"/>
    <property type="project" value="TreeGrafter"/>
</dbReference>
<evidence type="ECO:0000256" key="9">
    <source>
        <dbReference type="ARBA" id="ARBA00022801"/>
    </source>
</evidence>
<evidence type="ECO:0000259" key="14">
    <source>
        <dbReference type="Pfam" id="PF11838"/>
    </source>
</evidence>
<dbReference type="InterPro" id="IPR045357">
    <property type="entry name" value="Aminopeptidase_N-like_N"/>
</dbReference>
<dbReference type="PRINTS" id="PR00756">
    <property type="entry name" value="ALADIPTASE"/>
</dbReference>
<dbReference type="InterPro" id="IPR042097">
    <property type="entry name" value="Aminopeptidase_N-like_N_sf"/>
</dbReference>
<evidence type="ECO:0000256" key="1">
    <source>
        <dbReference type="ARBA" id="ARBA00000098"/>
    </source>
</evidence>
<gene>
    <name evidence="16" type="ORF">GCM10009332_13700</name>
</gene>
<dbReference type="Pfam" id="PF17900">
    <property type="entry name" value="Peptidase_M1_N"/>
    <property type="match status" value="1"/>
</dbReference>
<comment type="catalytic activity">
    <reaction evidence="1">
        <text>Release of an N-terminal amino acid, Xaa-|-Yaa- from a peptide, amide or arylamide. Xaa is preferably Ala, but may be most amino acids including Pro (slow action). When a terminal hydrophobic residue is followed by a prolyl residue, the two may be released as an intact Xaa-Pro dipeptide.</text>
        <dbReference type="EC" id="3.4.11.2"/>
    </reaction>
</comment>
<evidence type="ECO:0000256" key="5">
    <source>
        <dbReference type="ARBA" id="ARBA00015611"/>
    </source>
</evidence>
<organism evidence="16 17">
    <name type="scientific">Shewanella gelidii</name>
    <dbReference type="NCBI Taxonomy" id="1642821"/>
    <lineage>
        <taxon>Bacteria</taxon>
        <taxon>Pseudomonadati</taxon>
        <taxon>Pseudomonadota</taxon>
        <taxon>Gammaproteobacteria</taxon>
        <taxon>Alteromonadales</taxon>
        <taxon>Shewanellaceae</taxon>
        <taxon>Shewanella</taxon>
    </lineage>
</organism>
<dbReference type="PANTHER" id="PTHR11533">
    <property type="entry name" value="PROTEASE M1 ZINC METALLOPROTEASE"/>
    <property type="match status" value="1"/>
</dbReference>
<comment type="similarity">
    <text evidence="3">Belongs to the peptidase M1 family.</text>
</comment>
<keyword evidence="8" id="KW-0479">Metal-binding</keyword>
<feature type="chain" id="PRO_5037620983" description="Aminopeptidase N" evidence="12">
    <location>
        <begin position="18"/>
        <end position="883"/>
    </location>
</feature>
<dbReference type="NCBIfam" id="TIGR02412">
    <property type="entry name" value="pepN_strep_liv"/>
    <property type="match status" value="1"/>
</dbReference>
<keyword evidence="7" id="KW-0645">Protease</keyword>
<dbReference type="GO" id="GO:0016285">
    <property type="term" value="F:alanyl aminopeptidase activity"/>
    <property type="evidence" value="ECO:0007669"/>
    <property type="project" value="UniProtKB-EC"/>
</dbReference>
<dbReference type="InterPro" id="IPR001930">
    <property type="entry name" value="Peptidase_M1"/>
</dbReference>
<keyword evidence="11" id="KW-0482">Metalloprotease</keyword>
<dbReference type="GO" id="GO:0043171">
    <property type="term" value="P:peptide catabolic process"/>
    <property type="evidence" value="ECO:0007669"/>
    <property type="project" value="TreeGrafter"/>
</dbReference>
<evidence type="ECO:0000256" key="6">
    <source>
        <dbReference type="ARBA" id="ARBA00022438"/>
    </source>
</evidence>
<dbReference type="InterPro" id="IPR024571">
    <property type="entry name" value="ERAP1-like_C_dom"/>
</dbReference>
<dbReference type="GO" id="GO:0016020">
    <property type="term" value="C:membrane"/>
    <property type="evidence" value="ECO:0007669"/>
    <property type="project" value="TreeGrafter"/>
</dbReference>
<dbReference type="Pfam" id="PF01433">
    <property type="entry name" value="Peptidase_M1"/>
    <property type="match status" value="1"/>
</dbReference>
<dbReference type="EC" id="3.4.11.2" evidence="4"/>
<dbReference type="GO" id="GO:0008270">
    <property type="term" value="F:zinc ion binding"/>
    <property type="evidence" value="ECO:0007669"/>
    <property type="project" value="InterPro"/>
</dbReference>
<keyword evidence="10" id="KW-0862">Zinc</keyword>
<evidence type="ECO:0000259" key="13">
    <source>
        <dbReference type="Pfam" id="PF01433"/>
    </source>
</evidence>
<dbReference type="Gene3D" id="2.60.40.1730">
    <property type="entry name" value="tricorn interacting facor f3 domain"/>
    <property type="match status" value="1"/>
</dbReference>
<dbReference type="GO" id="GO:0042277">
    <property type="term" value="F:peptide binding"/>
    <property type="evidence" value="ECO:0007669"/>
    <property type="project" value="TreeGrafter"/>
</dbReference>
<evidence type="ECO:0000313" key="16">
    <source>
        <dbReference type="EMBL" id="GGI77603.1"/>
    </source>
</evidence>
<evidence type="ECO:0000256" key="10">
    <source>
        <dbReference type="ARBA" id="ARBA00022833"/>
    </source>
</evidence>
<evidence type="ECO:0000256" key="8">
    <source>
        <dbReference type="ARBA" id="ARBA00022723"/>
    </source>
</evidence>